<feature type="transmembrane region" description="Helical" evidence="6">
    <location>
        <begin position="157"/>
        <end position="174"/>
    </location>
</feature>
<comment type="subcellular location">
    <subcellularLocation>
        <location evidence="1">Cell membrane</location>
        <topology evidence="1">Multi-pass membrane protein</topology>
    </subcellularLocation>
</comment>
<reference evidence="8 9" key="1">
    <citation type="journal article" date="2019" name="Int. J. Syst. Evol. Microbiol.">
        <title>The Global Catalogue of Microorganisms (GCM) 10K type strain sequencing project: providing services to taxonomists for standard genome sequencing and annotation.</title>
        <authorList>
            <consortium name="The Broad Institute Genomics Platform"/>
            <consortium name="The Broad Institute Genome Sequencing Center for Infectious Disease"/>
            <person name="Wu L."/>
            <person name="Ma J."/>
        </authorList>
    </citation>
    <scope>NUCLEOTIDE SEQUENCE [LARGE SCALE GENOMIC DNA]</scope>
    <source>
        <strain evidence="8 9">JCM 10977</strain>
    </source>
</reference>
<organism evidence="8 9">
    <name type="scientific">Kribbella koreensis</name>
    <dbReference type="NCBI Taxonomy" id="57909"/>
    <lineage>
        <taxon>Bacteria</taxon>
        <taxon>Bacillati</taxon>
        <taxon>Actinomycetota</taxon>
        <taxon>Actinomycetes</taxon>
        <taxon>Propionibacteriales</taxon>
        <taxon>Kribbellaceae</taxon>
        <taxon>Kribbella</taxon>
    </lineage>
</organism>
<dbReference type="PROSITE" id="PS50850">
    <property type="entry name" value="MFS"/>
    <property type="match status" value="1"/>
</dbReference>
<sequence>MQPQRLFLAVAAGVAVANVYFAQPLLATMGADLGISPGTVGVFVTVTQLGYGLGLFFLVPLGDLLDRRKLIRVQFVVLAVALLLVGIARNAAILLIGLAAVGLLAVVTQSLVAFAASLSAPAERGRAVGTVTSGVVIGILLARTTSGALTDLAGWRSVYLISCGLSLLIALTLFKAAPQPRPHLSYYALLRSTARLWTEEPVFRARALMAFFIFAAFNTLWSSVVLPLTEQSLSHTQIGAFGLIAAVGAVAAGPAGRLNDQGRGQLVTTAASALLVASWLLIVWTPQSLWPLAFGMIALDLAVQAIHVSNQSCILELHPEAASRLIAGYMIFYSIGSALGAILSTALYEAAGWIAVCLLGATFSLGALATALSATVGRRRHPRPGAARTRSPVTPHPVTCPSGEGNIPSRG</sequence>
<evidence type="ECO:0000256" key="2">
    <source>
        <dbReference type="ARBA" id="ARBA00022692"/>
    </source>
</evidence>
<dbReference type="Gene3D" id="1.20.1250.20">
    <property type="entry name" value="MFS general substrate transporter like domains"/>
    <property type="match status" value="1"/>
</dbReference>
<feature type="transmembrane region" description="Helical" evidence="6">
    <location>
        <begin position="70"/>
        <end position="87"/>
    </location>
</feature>
<evidence type="ECO:0000259" key="7">
    <source>
        <dbReference type="PROSITE" id="PS50850"/>
    </source>
</evidence>
<name>A0ABN1RH63_9ACTN</name>
<evidence type="ECO:0000256" key="6">
    <source>
        <dbReference type="SAM" id="Phobius"/>
    </source>
</evidence>
<dbReference type="PANTHER" id="PTHR42910">
    <property type="entry name" value="TRANSPORTER SCO4007-RELATED"/>
    <property type="match status" value="1"/>
</dbReference>
<dbReference type="PANTHER" id="PTHR42910:SF1">
    <property type="entry name" value="MAJOR FACILITATOR SUPERFAMILY (MFS) PROFILE DOMAIN-CONTAINING PROTEIN"/>
    <property type="match status" value="1"/>
</dbReference>
<gene>
    <name evidence="8" type="ORF">GCM10009554_67480</name>
</gene>
<feature type="transmembrane region" description="Helical" evidence="6">
    <location>
        <begin position="207"/>
        <end position="228"/>
    </location>
</feature>
<feature type="transmembrane region" description="Helical" evidence="6">
    <location>
        <begin position="93"/>
        <end position="115"/>
    </location>
</feature>
<dbReference type="Proteomes" id="UP001500542">
    <property type="component" value="Unassembled WGS sequence"/>
</dbReference>
<comment type="caution">
    <text evidence="8">The sequence shown here is derived from an EMBL/GenBank/DDBJ whole genome shotgun (WGS) entry which is preliminary data.</text>
</comment>
<dbReference type="InterPro" id="IPR011701">
    <property type="entry name" value="MFS"/>
</dbReference>
<evidence type="ECO:0000256" key="1">
    <source>
        <dbReference type="ARBA" id="ARBA00004651"/>
    </source>
</evidence>
<dbReference type="InterPro" id="IPR036259">
    <property type="entry name" value="MFS_trans_sf"/>
</dbReference>
<feature type="region of interest" description="Disordered" evidence="5">
    <location>
        <begin position="379"/>
        <end position="411"/>
    </location>
</feature>
<feature type="transmembrane region" description="Helical" evidence="6">
    <location>
        <begin position="290"/>
        <end position="309"/>
    </location>
</feature>
<evidence type="ECO:0000313" key="8">
    <source>
        <dbReference type="EMBL" id="GAA0957136.1"/>
    </source>
</evidence>
<feature type="transmembrane region" description="Helical" evidence="6">
    <location>
        <begin position="321"/>
        <end position="344"/>
    </location>
</feature>
<dbReference type="RefSeq" id="WP_343979774.1">
    <property type="nucleotide sequence ID" value="NZ_BAAAHK010000018.1"/>
</dbReference>
<evidence type="ECO:0000256" key="3">
    <source>
        <dbReference type="ARBA" id="ARBA00022989"/>
    </source>
</evidence>
<feature type="transmembrane region" description="Helical" evidence="6">
    <location>
        <begin position="234"/>
        <end position="254"/>
    </location>
</feature>
<protein>
    <submittedName>
        <fullName evidence="8">MFS transporter</fullName>
    </submittedName>
</protein>
<dbReference type="Pfam" id="PF07690">
    <property type="entry name" value="MFS_1"/>
    <property type="match status" value="1"/>
</dbReference>
<evidence type="ECO:0000256" key="5">
    <source>
        <dbReference type="SAM" id="MobiDB-lite"/>
    </source>
</evidence>
<evidence type="ECO:0000313" key="9">
    <source>
        <dbReference type="Proteomes" id="UP001500542"/>
    </source>
</evidence>
<dbReference type="CDD" id="cd17324">
    <property type="entry name" value="MFS_NepI_like"/>
    <property type="match status" value="1"/>
</dbReference>
<feature type="domain" description="Major facilitator superfamily (MFS) profile" evidence="7">
    <location>
        <begin position="4"/>
        <end position="378"/>
    </location>
</feature>
<feature type="transmembrane region" description="Helical" evidence="6">
    <location>
        <begin position="37"/>
        <end position="58"/>
    </location>
</feature>
<dbReference type="EMBL" id="BAAAHK010000018">
    <property type="protein sequence ID" value="GAA0957136.1"/>
    <property type="molecule type" value="Genomic_DNA"/>
</dbReference>
<feature type="transmembrane region" description="Helical" evidence="6">
    <location>
        <begin position="350"/>
        <end position="374"/>
    </location>
</feature>
<dbReference type="SUPFAM" id="SSF103473">
    <property type="entry name" value="MFS general substrate transporter"/>
    <property type="match status" value="1"/>
</dbReference>
<keyword evidence="9" id="KW-1185">Reference proteome</keyword>
<evidence type="ECO:0000256" key="4">
    <source>
        <dbReference type="ARBA" id="ARBA00023136"/>
    </source>
</evidence>
<feature type="transmembrane region" description="Helical" evidence="6">
    <location>
        <begin position="127"/>
        <end position="145"/>
    </location>
</feature>
<keyword evidence="4 6" id="KW-0472">Membrane</keyword>
<accession>A0ABN1RH63</accession>
<dbReference type="InterPro" id="IPR020846">
    <property type="entry name" value="MFS_dom"/>
</dbReference>
<proteinExistence type="predicted"/>
<keyword evidence="3 6" id="KW-1133">Transmembrane helix</keyword>
<feature type="transmembrane region" description="Helical" evidence="6">
    <location>
        <begin position="266"/>
        <end position="284"/>
    </location>
</feature>
<keyword evidence="2 6" id="KW-0812">Transmembrane</keyword>